<dbReference type="RefSeq" id="WP_093247609.1">
    <property type="nucleotide sequence ID" value="NZ_FNQM01000001.1"/>
</dbReference>
<keyword evidence="3" id="KW-1185">Reference proteome</keyword>
<keyword evidence="1" id="KW-0812">Transmembrane</keyword>
<dbReference type="PROSITE" id="PS01307">
    <property type="entry name" value="MOTA"/>
    <property type="match status" value="1"/>
</dbReference>
<dbReference type="OrthoDB" id="275223at2"/>
<organism evidence="2 3">
    <name type="scientific">Rubrimonas cliftonensis</name>
    <dbReference type="NCBI Taxonomy" id="89524"/>
    <lineage>
        <taxon>Bacteria</taxon>
        <taxon>Pseudomonadati</taxon>
        <taxon>Pseudomonadota</taxon>
        <taxon>Alphaproteobacteria</taxon>
        <taxon>Rhodobacterales</taxon>
        <taxon>Paracoccaceae</taxon>
        <taxon>Rubrimonas</taxon>
    </lineage>
</organism>
<accession>A0A1H3VM04</accession>
<keyword evidence="1" id="KW-0472">Membrane</keyword>
<dbReference type="EMBL" id="FNQM01000001">
    <property type="protein sequence ID" value="SDZ75827.1"/>
    <property type="molecule type" value="Genomic_DNA"/>
</dbReference>
<evidence type="ECO:0000256" key="1">
    <source>
        <dbReference type="SAM" id="Phobius"/>
    </source>
</evidence>
<reference evidence="2 3" key="1">
    <citation type="submission" date="2016-10" db="EMBL/GenBank/DDBJ databases">
        <authorList>
            <person name="de Groot N.N."/>
        </authorList>
    </citation>
    <scope>NUCLEOTIDE SEQUENCE [LARGE SCALE GENOMIC DNA]</scope>
    <source>
        <strain evidence="2 3">DSM 15345</strain>
    </source>
</reference>
<dbReference type="Proteomes" id="UP000198703">
    <property type="component" value="Unassembled WGS sequence"/>
</dbReference>
<sequence length="173" mass="18432">MADLVAVAFDDPADAFALRAELAKLQKDYLIDMEDAVVVTHEEGGKVRLHQPVNLTAAGALGGTMWGALVGLIFLNPLLGAVVGAGAGAVSGWLTDIGVDDARMKEMGEALPEGGAALFVLVRKFTGDKLLERLEAWREKGRVIQTSLSEEQEQRLRALVEKAEESRIAPPAA</sequence>
<feature type="transmembrane region" description="Helical" evidence="1">
    <location>
        <begin position="81"/>
        <end position="99"/>
    </location>
</feature>
<keyword evidence="1" id="KW-1133">Transmembrane helix</keyword>
<dbReference type="InterPro" id="IPR009200">
    <property type="entry name" value="DUF1269_membrane"/>
</dbReference>
<dbReference type="InterPro" id="IPR000540">
    <property type="entry name" value="Flag_MotA_CS"/>
</dbReference>
<protein>
    <submittedName>
        <fullName evidence="2">Uncharacterized membrane protein</fullName>
    </submittedName>
</protein>
<name>A0A1H3VM04_9RHOB</name>
<gene>
    <name evidence="2" type="ORF">SAMN05444370_101199</name>
</gene>
<dbReference type="STRING" id="89524.SAMN05444370_101199"/>
<proteinExistence type="predicted"/>
<dbReference type="Pfam" id="PF06897">
    <property type="entry name" value="DUF1269"/>
    <property type="match status" value="1"/>
</dbReference>
<evidence type="ECO:0000313" key="3">
    <source>
        <dbReference type="Proteomes" id="UP000198703"/>
    </source>
</evidence>
<dbReference type="AlphaFoldDB" id="A0A1H3VM04"/>
<evidence type="ECO:0000313" key="2">
    <source>
        <dbReference type="EMBL" id="SDZ75827.1"/>
    </source>
</evidence>